<dbReference type="SUPFAM" id="SSF46548">
    <property type="entry name" value="alpha-helical ferredoxin"/>
    <property type="match status" value="1"/>
</dbReference>
<reference evidence="9 10" key="1">
    <citation type="submission" date="2014-02" db="EMBL/GenBank/DDBJ databases">
        <title>The small core and large imbalanced accessory genome model reveals a collaborative survival strategy of Sorangium cellulosum strains in nature.</title>
        <authorList>
            <person name="Han K."/>
            <person name="Peng R."/>
            <person name="Blom J."/>
            <person name="Li Y.-Z."/>
        </authorList>
    </citation>
    <scope>NUCLEOTIDE SEQUENCE [LARGE SCALE GENOMIC DNA]</scope>
    <source>
        <strain evidence="9 10">So0011-07</strain>
    </source>
</reference>
<keyword evidence="7" id="KW-0812">Transmembrane</keyword>
<feature type="domain" description="4Fe-4S ferredoxin-type" evidence="8">
    <location>
        <begin position="444"/>
        <end position="475"/>
    </location>
</feature>
<accession>A0A150RBZ0</accession>
<evidence type="ECO:0000256" key="3">
    <source>
        <dbReference type="ARBA" id="ARBA00023002"/>
    </source>
</evidence>
<feature type="transmembrane region" description="Helical" evidence="7">
    <location>
        <begin position="123"/>
        <end position="141"/>
    </location>
</feature>
<evidence type="ECO:0000313" key="10">
    <source>
        <dbReference type="Proteomes" id="UP000075635"/>
    </source>
</evidence>
<dbReference type="AlphaFoldDB" id="A0A150RBZ0"/>
<dbReference type="PANTHER" id="PTHR43255:SF1">
    <property type="entry name" value="IRON-SULFUR-BINDING OXIDOREDUCTASE FADF-RELATED"/>
    <property type="match status" value="1"/>
</dbReference>
<feature type="compositionally biased region" description="Low complexity" evidence="6">
    <location>
        <begin position="388"/>
        <end position="399"/>
    </location>
</feature>
<evidence type="ECO:0000256" key="2">
    <source>
        <dbReference type="ARBA" id="ARBA00022723"/>
    </source>
</evidence>
<protein>
    <submittedName>
        <fullName evidence="9">Iron-sulfur protein</fullName>
    </submittedName>
</protein>
<dbReference type="PANTHER" id="PTHR43255">
    <property type="entry name" value="IRON-SULFUR-BINDING OXIDOREDUCTASE FADF-RELATED-RELATED"/>
    <property type="match status" value="1"/>
</dbReference>
<feature type="domain" description="4Fe-4S ferredoxin-type" evidence="8">
    <location>
        <begin position="324"/>
        <end position="354"/>
    </location>
</feature>
<dbReference type="InterPro" id="IPR051460">
    <property type="entry name" value="HdrC_iron-sulfur_subunit"/>
</dbReference>
<feature type="transmembrane region" description="Helical" evidence="7">
    <location>
        <begin position="153"/>
        <end position="170"/>
    </location>
</feature>
<evidence type="ECO:0000256" key="5">
    <source>
        <dbReference type="ARBA" id="ARBA00023014"/>
    </source>
</evidence>
<feature type="region of interest" description="Disordered" evidence="6">
    <location>
        <begin position="370"/>
        <end position="434"/>
    </location>
</feature>
<keyword evidence="7" id="KW-1133">Transmembrane helix</keyword>
<feature type="transmembrane region" description="Helical" evidence="7">
    <location>
        <begin position="59"/>
        <end position="83"/>
    </location>
</feature>
<name>A0A150RBZ0_SORCE</name>
<keyword evidence="2" id="KW-0479">Metal-binding</keyword>
<dbReference type="Proteomes" id="UP000075635">
    <property type="component" value="Unassembled WGS sequence"/>
</dbReference>
<keyword evidence="7" id="KW-0472">Membrane</keyword>
<dbReference type="InterPro" id="IPR017900">
    <property type="entry name" value="4Fe4S_Fe_S_CS"/>
</dbReference>
<dbReference type="GO" id="GO:0016491">
    <property type="term" value="F:oxidoreductase activity"/>
    <property type="evidence" value="ECO:0007669"/>
    <property type="project" value="UniProtKB-KW"/>
</dbReference>
<dbReference type="InterPro" id="IPR009051">
    <property type="entry name" value="Helical_ferredxn"/>
</dbReference>
<dbReference type="GO" id="GO:0046872">
    <property type="term" value="F:metal ion binding"/>
    <property type="evidence" value="ECO:0007669"/>
    <property type="project" value="UniProtKB-KW"/>
</dbReference>
<dbReference type="PROSITE" id="PS00198">
    <property type="entry name" value="4FE4S_FER_1"/>
    <property type="match status" value="2"/>
</dbReference>
<dbReference type="Pfam" id="PF02754">
    <property type="entry name" value="CCG"/>
    <property type="match status" value="2"/>
</dbReference>
<evidence type="ECO:0000313" key="9">
    <source>
        <dbReference type="EMBL" id="KYF77456.1"/>
    </source>
</evidence>
<organism evidence="9 10">
    <name type="scientific">Sorangium cellulosum</name>
    <name type="common">Polyangium cellulosum</name>
    <dbReference type="NCBI Taxonomy" id="56"/>
    <lineage>
        <taxon>Bacteria</taxon>
        <taxon>Pseudomonadati</taxon>
        <taxon>Myxococcota</taxon>
        <taxon>Polyangia</taxon>
        <taxon>Polyangiales</taxon>
        <taxon>Polyangiaceae</taxon>
        <taxon>Sorangium</taxon>
    </lineage>
</organism>
<evidence type="ECO:0000256" key="7">
    <source>
        <dbReference type="SAM" id="Phobius"/>
    </source>
</evidence>
<evidence type="ECO:0000256" key="4">
    <source>
        <dbReference type="ARBA" id="ARBA00023004"/>
    </source>
</evidence>
<keyword evidence="5" id="KW-0411">Iron-sulfur</keyword>
<dbReference type="Gene3D" id="1.10.1060.10">
    <property type="entry name" value="Alpha-helical ferredoxin"/>
    <property type="match status" value="2"/>
</dbReference>
<dbReference type="InterPro" id="IPR004017">
    <property type="entry name" value="Cys_rich_dom"/>
</dbReference>
<dbReference type="GO" id="GO:0051539">
    <property type="term" value="F:4 iron, 4 sulfur cluster binding"/>
    <property type="evidence" value="ECO:0007669"/>
    <property type="project" value="UniProtKB-KW"/>
</dbReference>
<proteinExistence type="predicted"/>
<gene>
    <name evidence="9" type="ORF">BE17_10720</name>
</gene>
<evidence type="ECO:0000256" key="1">
    <source>
        <dbReference type="ARBA" id="ARBA00022485"/>
    </source>
</evidence>
<dbReference type="EMBL" id="JEMB01002897">
    <property type="protein sequence ID" value="KYF77456.1"/>
    <property type="molecule type" value="Genomic_DNA"/>
</dbReference>
<evidence type="ECO:0000256" key="6">
    <source>
        <dbReference type="SAM" id="MobiDB-lite"/>
    </source>
</evidence>
<keyword evidence="1" id="KW-0004">4Fe-4S</keyword>
<evidence type="ECO:0000259" key="8">
    <source>
        <dbReference type="PROSITE" id="PS51379"/>
    </source>
</evidence>
<feature type="compositionally biased region" description="Low complexity" evidence="6">
    <location>
        <begin position="784"/>
        <end position="802"/>
    </location>
</feature>
<sequence length="802" mass="87685">MNPIWMLTLLVGLFAAFAWSANRRWQLLKVGRGESRLDRLAERLKGTWEYAFRQRKMGYYPLAGLAHKLIFFGFLVLLVRTLILWGRGIDPSFDLWILGHQPVRLPGIGAVPLGGIYEFVKDVMATLVVTGALVFIYYRAIRRERRMTLSGEGLLILGIIVTMMVSDMLYDGASLALHHRWSTMTCGPDDAKLCERIATVTAPFAGVPADPAALRWHLFPAPAGSLFGVLLSGASPGTLVVLAHIGFWTHVTLVLVFLNLLPHSKHFHIITSIPNVFARNLDPRGRLPLVAGNAEAIGEMVMKAAEEPEKAAPVGVGRIEDFTWKAILDFYTCTECGRCSDNCPAHKTGKILSPKQLTLDLRDHLYGREGEFLNRPGGPRGLAADGHAAQANGQAEGGAEAQGGEGAEAAETAETQERAGHTEQAAPENPVPVPEAAYKPVDLVANVVHPDVLWACTTCRACEEQCPVMISYVDKIVSMRRHLVLVKGEFPAELGNPFNAMEVNGNPWNLARIDRGNWAEGLEIPTMADKPQAPVLYWVGCAASYDDRAKKIARSTARLLKAAGVDFAILGQEETCTGDPARRAGNEYLFAMLAEQNAATLNGYKEQGGIRKIVTTCPHCFNTLANEYPDFGAKFEVVHHTDFLLGLVAEKKLVPRKPVQGKVVFHDSCYLGRYNDVYEQPRDILKSIPGVQLVEAEGWNRQKGLCCGAGGAQMWMEEQNKDRVNVKRTLQLLQTEAKTIATACPFCQTMITDGLKDQSKEDSIRQLDVVELLEESCALDRPAAGRAASPEAAADTAASASA</sequence>
<dbReference type="Gene3D" id="1.20.950.20">
    <property type="entry name" value="Transmembrane di-heme cytochromes, Chain C"/>
    <property type="match status" value="1"/>
</dbReference>
<dbReference type="InterPro" id="IPR017896">
    <property type="entry name" value="4Fe4S_Fe-S-bd"/>
</dbReference>
<comment type="caution">
    <text evidence="9">The sequence shown here is derived from an EMBL/GenBank/DDBJ whole genome shotgun (WGS) entry which is preliminary data.</text>
</comment>
<dbReference type="PROSITE" id="PS51379">
    <property type="entry name" value="4FE4S_FER_2"/>
    <property type="match status" value="2"/>
</dbReference>
<feature type="region of interest" description="Disordered" evidence="6">
    <location>
        <begin position="782"/>
        <end position="802"/>
    </location>
</feature>
<feature type="transmembrane region" description="Helical" evidence="7">
    <location>
        <begin position="239"/>
        <end position="261"/>
    </location>
</feature>
<keyword evidence="4" id="KW-0408">Iron</keyword>
<keyword evidence="3" id="KW-0560">Oxidoreductase</keyword>
<dbReference type="GO" id="GO:0005886">
    <property type="term" value="C:plasma membrane"/>
    <property type="evidence" value="ECO:0007669"/>
    <property type="project" value="TreeGrafter"/>
</dbReference>